<keyword evidence="16" id="KW-1185">Reference proteome</keyword>
<comment type="function">
    <text evidence="11">Receptor that may play a role in the perception of bitterness and is gustducin-linked. May play a role in sensing the chemical composition of the gastrointestinal content. The activity of this receptor may stimulate alpha gustducin, mediate PLC-beta-2 activation and lead to the gating of TRPM5.</text>
</comment>
<dbReference type="Pfam" id="PF05296">
    <property type="entry name" value="TAS2R"/>
    <property type="match status" value="1"/>
</dbReference>
<keyword evidence="8 13" id="KW-0472">Membrane</keyword>
<evidence type="ECO:0000256" key="11">
    <source>
        <dbReference type="ARBA" id="ARBA00024847"/>
    </source>
</evidence>
<dbReference type="Proteomes" id="UP000886700">
    <property type="component" value="Unplaced"/>
</dbReference>
<accession>A0ABM2XA10</accession>
<evidence type="ECO:0000313" key="16">
    <source>
        <dbReference type="Proteomes" id="UP000886700"/>
    </source>
</evidence>
<evidence type="ECO:0000256" key="1">
    <source>
        <dbReference type="ARBA" id="ARBA00004141"/>
    </source>
</evidence>
<dbReference type="InterPro" id="IPR017452">
    <property type="entry name" value="GPCR_Rhodpsn_7TM"/>
</dbReference>
<evidence type="ECO:0000313" key="17">
    <source>
        <dbReference type="RefSeq" id="XP_040599674.1"/>
    </source>
</evidence>
<reference evidence="17" key="1">
    <citation type="submission" date="2025-08" db="UniProtKB">
        <authorList>
            <consortium name="RefSeq"/>
        </authorList>
    </citation>
    <scope>IDENTIFICATION</scope>
    <source>
        <tissue evidence="17">Liver</tissue>
    </source>
</reference>
<evidence type="ECO:0000256" key="4">
    <source>
        <dbReference type="ARBA" id="ARBA00022606"/>
    </source>
</evidence>
<evidence type="ECO:0000256" key="13">
    <source>
        <dbReference type="RuleBase" id="RU004424"/>
    </source>
</evidence>
<evidence type="ECO:0000256" key="3">
    <source>
        <dbReference type="ARBA" id="ARBA00022480"/>
    </source>
</evidence>
<dbReference type="InterPro" id="IPR007960">
    <property type="entry name" value="TAS2R"/>
</dbReference>
<gene>
    <name evidence="17" type="primary">Tas2r42</name>
</gene>
<evidence type="ECO:0000256" key="7">
    <source>
        <dbReference type="ARBA" id="ARBA00023040"/>
    </source>
</evidence>
<evidence type="ECO:0000256" key="12">
    <source>
        <dbReference type="RuleBase" id="RU004423"/>
    </source>
</evidence>
<feature type="transmembrane region" description="Helical" evidence="14">
    <location>
        <begin position="226"/>
        <end position="247"/>
    </location>
</feature>
<dbReference type="SUPFAM" id="SSF81321">
    <property type="entry name" value="Family A G protein-coupled receptor-like"/>
    <property type="match status" value="1"/>
</dbReference>
<evidence type="ECO:0000256" key="10">
    <source>
        <dbReference type="ARBA" id="ARBA00023224"/>
    </source>
</evidence>
<feature type="transmembrane region" description="Helical" evidence="14">
    <location>
        <begin position="35"/>
        <end position="56"/>
    </location>
</feature>
<dbReference type="PANTHER" id="PTHR11394:SF70">
    <property type="entry name" value="TASTE RECEPTOR TYPE 2 MEMBER 42"/>
    <property type="match status" value="1"/>
</dbReference>
<keyword evidence="9 13" id="KW-0675">Receptor</keyword>
<evidence type="ECO:0000256" key="14">
    <source>
        <dbReference type="SAM" id="Phobius"/>
    </source>
</evidence>
<keyword evidence="6 14" id="KW-1133">Transmembrane helix</keyword>
<feature type="transmembrane region" description="Helical" evidence="14">
    <location>
        <begin position="121"/>
        <end position="140"/>
    </location>
</feature>
<feature type="domain" description="G-protein coupled receptors family 1 profile" evidence="15">
    <location>
        <begin position="16"/>
        <end position="236"/>
    </location>
</feature>
<sequence>MYMILVTAGFTTGILGNMFIGLINCSDWVKNQKITFVNFILICLAVSRISSLLVVFTDAVILQVDPHAYHSYSLIQCSDILWVVTDQLSTWFATCLSIFYFLKIAHFSHPLFLWLKWRMRIVVVVFLVFSLFLLIFYFLLLETLPILREIHMIIESNLTLFPDTTKAIAVKSLIAFDLMYLVPFLVSLASLFLLFLSLVKHSRNLNLISTSFEDSRTKVHKKAMKMLLSFLILFMLHIFFMQLARWLFIFFPTSRSTNFVLITLIIFPLSHSFILILGNSKLRHTALRALQHAKSQLQEMILSFHRFSGIFTK</sequence>
<evidence type="ECO:0000256" key="9">
    <source>
        <dbReference type="ARBA" id="ARBA00023170"/>
    </source>
</evidence>
<protein>
    <recommendedName>
        <fullName evidence="13">Taste receptor type 2</fullName>
    </recommendedName>
</protein>
<dbReference type="GeneID" id="101826450"/>
<comment type="subcellular location">
    <subcellularLocation>
        <location evidence="1 13">Membrane</location>
        <topology evidence="1 13">Multi-pass membrane protein</topology>
    </subcellularLocation>
</comment>
<feature type="transmembrane region" description="Helical" evidence="14">
    <location>
        <begin position="91"/>
        <end position="114"/>
    </location>
</feature>
<proteinExistence type="inferred from homology"/>
<keyword evidence="5 13" id="KW-0812">Transmembrane</keyword>
<feature type="transmembrane region" description="Helical" evidence="14">
    <location>
        <begin position="259"/>
        <end position="278"/>
    </location>
</feature>
<keyword evidence="7 13" id="KW-0297">G-protein coupled receptor</keyword>
<dbReference type="RefSeq" id="XP_040599674.1">
    <property type="nucleotide sequence ID" value="XM_040743740.1"/>
</dbReference>
<dbReference type="Gene3D" id="1.20.1070.10">
    <property type="entry name" value="Rhodopsin 7-helix transmembrane proteins"/>
    <property type="match status" value="1"/>
</dbReference>
<organism evidence="16 17">
    <name type="scientific">Mesocricetus auratus</name>
    <name type="common">Golden hamster</name>
    <dbReference type="NCBI Taxonomy" id="10036"/>
    <lineage>
        <taxon>Eukaryota</taxon>
        <taxon>Metazoa</taxon>
        <taxon>Chordata</taxon>
        <taxon>Craniata</taxon>
        <taxon>Vertebrata</taxon>
        <taxon>Euteleostomi</taxon>
        <taxon>Mammalia</taxon>
        <taxon>Eutheria</taxon>
        <taxon>Euarchontoglires</taxon>
        <taxon>Glires</taxon>
        <taxon>Rodentia</taxon>
        <taxon>Myomorpha</taxon>
        <taxon>Muroidea</taxon>
        <taxon>Cricetidae</taxon>
        <taxon>Cricetinae</taxon>
        <taxon>Mesocricetus</taxon>
    </lineage>
</organism>
<evidence type="ECO:0000256" key="2">
    <source>
        <dbReference type="ARBA" id="ARBA00007376"/>
    </source>
</evidence>
<keyword evidence="4 13" id="KW-0716">Sensory transduction</keyword>
<evidence type="ECO:0000256" key="6">
    <source>
        <dbReference type="ARBA" id="ARBA00022989"/>
    </source>
</evidence>
<comment type="similarity">
    <text evidence="2 12">Belongs to the G-protein coupled receptor T2R family.</text>
</comment>
<dbReference type="PANTHER" id="PTHR11394">
    <property type="entry name" value="TASTE RECEPTOR TYPE 2"/>
    <property type="match status" value="1"/>
</dbReference>
<feature type="transmembrane region" description="Helical" evidence="14">
    <location>
        <begin position="178"/>
        <end position="199"/>
    </location>
</feature>
<evidence type="ECO:0000256" key="5">
    <source>
        <dbReference type="ARBA" id="ARBA00022692"/>
    </source>
</evidence>
<keyword evidence="10 13" id="KW-0807">Transducer</keyword>
<evidence type="ECO:0000256" key="8">
    <source>
        <dbReference type="ARBA" id="ARBA00023136"/>
    </source>
</evidence>
<name>A0ABM2XA10_MESAU</name>
<keyword evidence="3 13" id="KW-0919">Taste</keyword>
<dbReference type="PROSITE" id="PS50262">
    <property type="entry name" value="G_PROTEIN_RECEP_F1_2"/>
    <property type="match status" value="1"/>
</dbReference>
<evidence type="ECO:0000259" key="15">
    <source>
        <dbReference type="PROSITE" id="PS50262"/>
    </source>
</evidence>